<dbReference type="EMBL" id="CM018047">
    <property type="protein sequence ID" value="KAA8523543.1"/>
    <property type="molecule type" value="Genomic_DNA"/>
</dbReference>
<gene>
    <name evidence="1" type="ORF">F0562_009966</name>
</gene>
<protein>
    <submittedName>
        <fullName evidence="1">Uncharacterized protein</fullName>
    </submittedName>
</protein>
<proteinExistence type="predicted"/>
<evidence type="ECO:0000313" key="1">
    <source>
        <dbReference type="EMBL" id="KAA8523543.1"/>
    </source>
</evidence>
<name>A0A5J4ZXJ7_9ASTE</name>
<dbReference type="AlphaFoldDB" id="A0A5J4ZXJ7"/>
<reference evidence="1 2" key="1">
    <citation type="submission" date="2019-09" db="EMBL/GenBank/DDBJ databases">
        <title>A chromosome-level genome assembly of the Chinese tupelo Nyssa sinensis.</title>
        <authorList>
            <person name="Yang X."/>
            <person name="Kang M."/>
            <person name="Yang Y."/>
            <person name="Xiong H."/>
            <person name="Wang M."/>
            <person name="Zhang Z."/>
            <person name="Wang Z."/>
            <person name="Wu H."/>
            <person name="Ma T."/>
            <person name="Liu J."/>
            <person name="Xi Z."/>
        </authorList>
    </citation>
    <scope>NUCLEOTIDE SEQUENCE [LARGE SCALE GENOMIC DNA]</scope>
    <source>
        <strain evidence="1">J267</strain>
        <tissue evidence="1">Leaf</tissue>
    </source>
</reference>
<evidence type="ECO:0000313" key="2">
    <source>
        <dbReference type="Proteomes" id="UP000325577"/>
    </source>
</evidence>
<keyword evidence="2" id="KW-1185">Reference proteome</keyword>
<accession>A0A5J4ZXJ7</accession>
<sequence>MVSTDCFKHDKDAMIQKLRDRAIQNPCCGQNAVIERKATVAPKSEITVYAIVTTIVGYEKSYKTFEASPLSNGTLKRRNEGLNWFEPPRKRRKARKHKLYNR</sequence>
<dbReference type="OrthoDB" id="424302at2759"/>
<dbReference type="Proteomes" id="UP000325577">
    <property type="component" value="Linkage Group LG4"/>
</dbReference>
<organism evidence="1 2">
    <name type="scientific">Nyssa sinensis</name>
    <dbReference type="NCBI Taxonomy" id="561372"/>
    <lineage>
        <taxon>Eukaryota</taxon>
        <taxon>Viridiplantae</taxon>
        <taxon>Streptophyta</taxon>
        <taxon>Embryophyta</taxon>
        <taxon>Tracheophyta</taxon>
        <taxon>Spermatophyta</taxon>
        <taxon>Magnoliopsida</taxon>
        <taxon>eudicotyledons</taxon>
        <taxon>Gunneridae</taxon>
        <taxon>Pentapetalae</taxon>
        <taxon>asterids</taxon>
        <taxon>Cornales</taxon>
        <taxon>Nyssaceae</taxon>
        <taxon>Nyssa</taxon>
    </lineage>
</organism>